<feature type="domain" description="SET" evidence="1">
    <location>
        <begin position="42"/>
        <end position="289"/>
    </location>
</feature>
<dbReference type="PROSITE" id="PS50280">
    <property type="entry name" value="SET"/>
    <property type="match status" value="1"/>
</dbReference>
<sequence length="477" mass="54595">MTKRGRTSRKRCRKLKGNSYFVPNQENVLLRWMKKSWNFKCKELCVAEFHSTGRGLLAKRNFKKGDVIISVPKEVLIGVRQVCQNSSIIKFLLAKNPSGLSTISGVEALCIFLIEEVRLQDYARKHNKISIKWSPYISSLPTVFNHPVIWCHSSIILLPESVQKNVTNMQLDVCRQFQEVNKLLAEARNWGLEINLPLKILSSDFTWEEYTWAWCCVNTRCVYSSHDVQKQTFVRPSAADCYYLVPFLDLLNHSPSVQVKTGFNSNNDCFEITSMSNVKKHNQVFINYSAHGNDVLLVEYGFVCPQEPNENDVIRTSLKSISQHLPGGKDKMATLKQMCELTTLCEDLTFQNTGASWSLRAVVMFLALRQNSGTLTEQELKSILHEVLHSNLKSSSFNLHSKNNAQVILGQVCISEMEKVKIMIEKCIHVQQSMCDSSTLSQQVNSALDLWEIYDKMLQTCCNMIHNTDVFLEFFKH</sequence>
<gene>
    <name evidence="2" type="primary">Setd4</name>
</gene>
<dbReference type="InterPro" id="IPR050600">
    <property type="entry name" value="SETD3_SETD6_MTase"/>
</dbReference>
<dbReference type="Gene3D" id="3.90.1410.10">
    <property type="entry name" value="set domain protein methyltransferase, domain 1"/>
    <property type="match status" value="1"/>
</dbReference>
<dbReference type="InterPro" id="IPR046341">
    <property type="entry name" value="SET_dom_sf"/>
</dbReference>
<dbReference type="CDD" id="cd19177">
    <property type="entry name" value="SET_SETD4"/>
    <property type="match status" value="1"/>
</dbReference>
<organism evidence="2">
    <name type="scientific">Phallusia mammillata</name>
    <dbReference type="NCBI Taxonomy" id="59560"/>
    <lineage>
        <taxon>Eukaryota</taxon>
        <taxon>Metazoa</taxon>
        <taxon>Chordata</taxon>
        <taxon>Tunicata</taxon>
        <taxon>Ascidiacea</taxon>
        <taxon>Phlebobranchia</taxon>
        <taxon>Ascidiidae</taxon>
        <taxon>Phallusia</taxon>
    </lineage>
</organism>
<protein>
    <submittedName>
        <fullName evidence="2">SET domain-containing protein 4</fullName>
    </submittedName>
</protein>
<dbReference type="PANTHER" id="PTHR13271">
    <property type="entry name" value="UNCHARACTERIZED PUTATIVE METHYLTRANSFERASE"/>
    <property type="match status" value="1"/>
</dbReference>
<name>A0A6F9DRC3_9ASCI</name>
<proteinExistence type="evidence at transcript level"/>
<dbReference type="AlphaFoldDB" id="A0A6F9DRC3"/>
<dbReference type="Pfam" id="PF00856">
    <property type="entry name" value="SET"/>
    <property type="match status" value="1"/>
</dbReference>
<dbReference type="GO" id="GO:0016279">
    <property type="term" value="F:protein-lysine N-methyltransferase activity"/>
    <property type="evidence" value="ECO:0007669"/>
    <property type="project" value="InterPro"/>
</dbReference>
<evidence type="ECO:0000259" key="1">
    <source>
        <dbReference type="PROSITE" id="PS50280"/>
    </source>
</evidence>
<accession>A0A6F9DRC3</accession>
<dbReference type="EMBL" id="LR790132">
    <property type="protein sequence ID" value="CAB3265994.1"/>
    <property type="molecule type" value="mRNA"/>
</dbReference>
<evidence type="ECO:0000313" key="2">
    <source>
        <dbReference type="EMBL" id="CAB3265994.1"/>
    </source>
</evidence>
<dbReference type="InterPro" id="IPR044429">
    <property type="entry name" value="SETD4_SET"/>
</dbReference>
<dbReference type="PANTHER" id="PTHR13271:SF151">
    <property type="entry name" value="SET DOMAIN-CONTAINING PROTEIN 4"/>
    <property type="match status" value="1"/>
</dbReference>
<reference evidence="2" key="1">
    <citation type="submission" date="2020-04" db="EMBL/GenBank/DDBJ databases">
        <authorList>
            <person name="Neveu A P."/>
        </authorList>
    </citation>
    <scope>NUCLEOTIDE SEQUENCE</scope>
    <source>
        <tissue evidence="2">Whole embryo</tissue>
    </source>
</reference>
<dbReference type="InterPro" id="IPR001214">
    <property type="entry name" value="SET_dom"/>
</dbReference>
<dbReference type="SUPFAM" id="SSF82199">
    <property type="entry name" value="SET domain"/>
    <property type="match status" value="1"/>
</dbReference>